<dbReference type="InterPro" id="IPR012349">
    <property type="entry name" value="Split_barrel_FMN-bd"/>
</dbReference>
<protein>
    <submittedName>
        <fullName evidence="3">PPOX class F420-dependent enzyme</fullName>
    </submittedName>
</protein>
<accession>A0ABQ3YU99</accession>
<dbReference type="PANTHER" id="PTHR35176:SF2">
    <property type="entry name" value="F420H(2)-DEPENDENT REDUCTASE RV1155"/>
    <property type="match status" value="1"/>
</dbReference>
<evidence type="ECO:0000256" key="1">
    <source>
        <dbReference type="ARBA" id="ARBA00023002"/>
    </source>
</evidence>
<evidence type="ECO:0000313" key="4">
    <source>
        <dbReference type="Proteomes" id="UP000637628"/>
    </source>
</evidence>
<dbReference type="Proteomes" id="UP000637628">
    <property type="component" value="Unassembled WGS sequence"/>
</dbReference>
<dbReference type="Pfam" id="PF01243">
    <property type="entry name" value="PNPOx_N"/>
    <property type="match status" value="1"/>
</dbReference>
<dbReference type="InterPro" id="IPR011576">
    <property type="entry name" value="Pyridox_Oxase_N"/>
</dbReference>
<evidence type="ECO:0000313" key="3">
    <source>
        <dbReference type="EMBL" id="GIE01131.1"/>
    </source>
</evidence>
<proteinExistence type="predicted"/>
<dbReference type="InterPro" id="IPR052019">
    <property type="entry name" value="F420H2_bilvrd_red/Heme_oxyg"/>
</dbReference>
<dbReference type="EMBL" id="BOML01000021">
    <property type="protein sequence ID" value="GIE01131.1"/>
    <property type="molecule type" value="Genomic_DNA"/>
</dbReference>
<dbReference type="SUPFAM" id="SSF50475">
    <property type="entry name" value="FMN-binding split barrel"/>
    <property type="match status" value="1"/>
</dbReference>
<evidence type="ECO:0000259" key="2">
    <source>
        <dbReference type="Pfam" id="PF01243"/>
    </source>
</evidence>
<keyword evidence="1" id="KW-0560">Oxidoreductase</keyword>
<dbReference type="Gene3D" id="2.30.110.10">
    <property type="entry name" value="Electron Transport, Fmn-binding Protein, Chain A"/>
    <property type="match status" value="1"/>
</dbReference>
<feature type="domain" description="Pyridoxamine 5'-phosphate oxidase N-terminal" evidence="2">
    <location>
        <begin position="14"/>
        <end position="95"/>
    </location>
</feature>
<dbReference type="NCBIfam" id="TIGR03618">
    <property type="entry name" value="Rv1155_F420"/>
    <property type="match status" value="1"/>
</dbReference>
<dbReference type="InterPro" id="IPR019920">
    <property type="entry name" value="F420-binding_dom_put"/>
</dbReference>
<keyword evidence="4" id="KW-1185">Reference proteome</keyword>
<reference evidence="3 4" key="1">
    <citation type="submission" date="2021-01" db="EMBL/GenBank/DDBJ databases">
        <title>Whole genome shotgun sequence of Actinoplanes durhamensis NBRC 14914.</title>
        <authorList>
            <person name="Komaki H."/>
            <person name="Tamura T."/>
        </authorList>
    </citation>
    <scope>NUCLEOTIDE SEQUENCE [LARGE SCALE GENOMIC DNA]</scope>
    <source>
        <strain evidence="3 4">NBRC 14914</strain>
    </source>
</reference>
<dbReference type="RefSeq" id="WP_239132334.1">
    <property type="nucleotide sequence ID" value="NZ_BAAATX010000025.1"/>
</dbReference>
<comment type="caution">
    <text evidence="3">The sequence shown here is derived from an EMBL/GenBank/DDBJ whole genome shotgun (WGS) entry which is preliminary data.</text>
</comment>
<organism evidence="3 4">
    <name type="scientific">Paractinoplanes durhamensis</name>
    <dbReference type="NCBI Taxonomy" id="113563"/>
    <lineage>
        <taxon>Bacteria</taxon>
        <taxon>Bacillati</taxon>
        <taxon>Actinomycetota</taxon>
        <taxon>Actinomycetes</taxon>
        <taxon>Micromonosporales</taxon>
        <taxon>Micromonosporaceae</taxon>
        <taxon>Paractinoplanes</taxon>
    </lineage>
</organism>
<name>A0ABQ3YU99_9ACTN</name>
<sequence length="145" mass="15539">MGTATLDKFAALAAKEQGLVIVSTRRADGTIQASLVNAGVLPFAGAPVLAFVTYGPVKLANLRARPQVTVAARSGWDWAAVEGTARLIGPDDPADGVDAERLRLMLREVFTAAGGTHEDWDEYDRVMAEQRRTVVLVDAARIYSN</sequence>
<dbReference type="PANTHER" id="PTHR35176">
    <property type="entry name" value="HEME OXYGENASE HI_0854-RELATED"/>
    <property type="match status" value="1"/>
</dbReference>
<gene>
    <name evidence="3" type="ORF">Adu01nite_24810</name>
</gene>